<evidence type="ECO:0000256" key="6">
    <source>
        <dbReference type="ARBA" id="ARBA00025004"/>
    </source>
</evidence>
<feature type="region of interest" description="Disordered" evidence="9">
    <location>
        <begin position="351"/>
        <end position="379"/>
    </location>
</feature>
<evidence type="ECO:0000313" key="13">
    <source>
        <dbReference type="Proteomes" id="UP000189513"/>
    </source>
</evidence>
<dbReference type="AlphaFoldDB" id="A0A061AUE9"/>
<dbReference type="OMA" id="HPENEVQ"/>
<reference evidence="13" key="2">
    <citation type="journal article" date="2017" name="Genome Announc.">
        <title>Genome sequences of Cyberlindnera fabianii 65, Pichia kudriavzevii 129, and Saccharomyces cerevisiae 131 isolated from fermented masau fruits in Zimbabwe.</title>
        <authorList>
            <person name="van Rijswijck I.M.H."/>
            <person name="Derks M.F.L."/>
            <person name="Abee T."/>
            <person name="de Ridder D."/>
            <person name="Smid E.J."/>
        </authorList>
    </citation>
    <scope>NUCLEOTIDE SEQUENCE [LARGE SCALE GENOMIC DNA]</scope>
    <source>
        <strain evidence="13">65</strain>
    </source>
</reference>
<evidence type="ECO:0000256" key="7">
    <source>
        <dbReference type="PROSITE-ProRule" id="PRU00176"/>
    </source>
</evidence>
<keyword evidence="5 7" id="KW-0694">RNA-binding</keyword>
<dbReference type="GO" id="GO:0005681">
    <property type="term" value="C:spliceosomal complex"/>
    <property type="evidence" value="ECO:0007669"/>
    <property type="project" value="UniProtKB-KW"/>
</dbReference>
<evidence type="ECO:0000256" key="3">
    <source>
        <dbReference type="ARBA" id="ARBA00022664"/>
    </source>
</evidence>
<evidence type="ECO:0000259" key="10">
    <source>
        <dbReference type="PROSITE" id="PS50102"/>
    </source>
</evidence>
<feature type="compositionally biased region" description="Basic residues" evidence="9">
    <location>
        <begin position="355"/>
        <end position="369"/>
    </location>
</feature>
<keyword evidence="4" id="KW-0747">Spliceosome</keyword>
<dbReference type="Proteomes" id="UP000189513">
    <property type="component" value="Unassembled WGS sequence"/>
</dbReference>
<keyword evidence="13" id="KW-1185">Reference proteome</keyword>
<evidence type="ECO:0000256" key="2">
    <source>
        <dbReference type="ARBA" id="ARBA00014280"/>
    </source>
</evidence>
<feature type="compositionally biased region" description="Low complexity" evidence="9">
    <location>
        <begin position="467"/>
        <end position="478"/>
    </location>
</feature>
<evidence type="ECO:0000256" key="8">
    <source>
        <dbReference type="SAM" id="Coils"/>
    </source>
</evidence>
<feature type="domain" description="RRM" evidence="10">
    <location>
        <begin position="167"/>
        <end position="239"/>
    </location>
</feature>
<dbReference type="GO" id="GO:0003723">
    <property type="term" value="F:RNA binding"/>
    <property type="evidence" value="ECO:0007669"/>
    <property type="project" value="UniProtKB-UniRule"/>
</dbReference>
<dbReference type="EMBL" id="MPUK01000005">
    <property type="protein sequence ID" value="ONH67038.1"/>
    <property type="molecule type" value="Genomic_DNA"/>
</dbReference>
<dbReference type="InterPro" id="IPR045137">
    <property type="entry name" value="RBM26/27"/>
</dbReference>
<dbReference type="Gene3D" id="1.20.1390.10">
    <property type="entry name" value="PWI domain"/>
    <property type="match status" value="1"/>
</dbReference>
<feature type="coiled-coil region" evidence="8">
    <location>
        <begin position="251"/>
        <end position="303"/>
    </location>
</feature>
<sequence length="491" mass="55742">MGVFDLTEEDITQLKPWLVERSAQVSDAEPDVLADYIVALLQNKVEGEEMTKLLAGSLEDFLGGADPVAFAKEVMAGVQSKAYVKEASKPDELKKKAQEEAFKVTQEFFKKDKTSYNQAPPEYRNNIRRQPPHLQPPRLTAEQLQTQRDKESDHIHSVATDRVIRGNTVVVASLPLDKLDDSKLRSYFTRFGEITNIKLNREFRTAEIEFKEPKFARKAWSSPEPIFDNRFIKIFFKKQRPAQSEPQPFDIEEFKKQQAEKQKEFEEKQAKKKARDEQLQKMIELKEKMLTSYLAELSKLEQQLMDDPDQEASIRTQVEKIQSDMEANGVTPEAITQDKAKLEGKSMAFTSRGRYPSRGRGSLRGRGRGGRGGYAPYTKRAFAPSSRSLDLRTKTITVNLPDPNNESFQRALGVFGNDAVAGVSQKDDGHVNITFKERYQAEKFFREKIELEGLPPLEKTWDESARPSTSSTPVTGSPADAEMSTNDVEMN</sequence>
<dbReference type="OrthoDB" id="443401at2759"/>
<dbReference type="PANTHER" id="PTHR14398">
    <property type="entry name" value="RNA RECOGNITION RRM/RNP DOMAIN"/>
    <property type="match status" value="1"/>
</dbReference>
<gene>
    <name evidence="12" type="ORF">BON22_3050</name>
    <name evidence="11" type="ORF">CYFA0S_06e03862g</name>
</gene>
<dbReference type="CDD" id="cd12257">
    <property type="entry name" value="RRM1_RBM26_like"/>
    <property type="match status" value="1"/>
</dbReference>
<dbReference type="GO" id="GO:0006397">
    <property type="term" value="P:mRNA processing"/>
    <property type="evidence" value="ECO:0007669"/>
    <property type="project" value="UniProtKB-KW"/>
</dbReference>
<reference evidence="11" key="1">
    <citation type="journal article" date="2014" name="Genome Announc.">
        <title>Genome sequence of the yeast Cyberlindnera fabianii (Hansenula fabianii).</title>
        <authorList>
            <person name="Freel K.C."/>
            <person name="Sarilar V."/>
            <person name="Neuveglise C."/>
            <person name="Devillers H."/>
            <person name="Friedrich A."/>
            <person name="Schacherer J."/>
        </authorList>
    </citation>
    <scope>NUCLEOTIDE SEQUENCE</scope>
    <source>
        <strain evidence="11">YJS4271</strain>
    </source>
</reference>
<dbReference type="EMBL" id="LK052891">
    <property type="protein sequence ID" value="CDR41204.1"/>
    <property type="molecule type" value="Genomic_DNA"/>
</dbReference>
<dbReference type="InterPro" id="IPR036483">
    <property type="entry name" value="PWI_dom_sf"/>
</dbReference>
<dbReference type="InterPro" id="IPR012677">
    <property type="entry name" value="Nucleotide-bd_a/b_plait_sf"/>
</dbReference>
<evidence type="ECO:0000313" key="11">
    <source>
        <dbReference type="EMBL" id="CDR41204.1"/>
    </source>
</evidence>
<dbReference type="PROSITE" id="PS50102">
    <property type="entry name" value="RRM"/>
    <property type="match status" value="1"/>
</dbReference>
<comment type="similarity">
    <text evidence="1">Belongs to the SNU71 family.</text>
</comment>
<dbReference type="Gene3D" id="3.30.70.330">
    <property type="match status" value="1"/>
</dbReference>
<evidence type="ECO:0000256" key="4">
    <source>
        <dbReference type="ARBA" id="ARBA00022728"/>
    </source>
</evidence>
<dbReference type="SUPFAM" id="SSF101233">
    <property type="entry name" value="PWI domain"/>
    <property type="match status" value="1"/>
</dbReference>
<dbReference type="SMART" id="SM00360">
    <property type="entry name" value="RRM"/>
    <property type="match status" value="1"/>
</dbReference>
<evidence type="ECO:0000256" key="1">
    <source>
        <dbReference type="ARBA" id="ARBA00005544"/>
    </source>
</evidence>
<keyword evidence="4" id="KW-0508">mRNA splicing</keyword>
<dbReference type="SUPFAM" id="SSF54928">
    <property type="entry name" value="RNA-binding domain, RBD"/>
    <property type="match status" value="1"/>
</dbReference>
<name>A0A061AUE9_CYBFA</name>
<keyword evidence="8" id="KW-0175">Coiled coil</keyword>
<feature type="region of interest" description="Disordered" evidence="9">
    <location>
        <begin position="455"/>
        <end position="491"/>
    </location>
</feature>
<organism evidence="11">
    <name type="scientific">Cyberlindnera fabianii</name>
    <name type="common">Yeast</name>
    <name type="synonym">Hansenula fabianii</name>
    <dbReference type="NCBI Taxonomy" id="36022"/>
    <lineage>
        <taxon>Eukaryota</taxon>
        <taxon>Fungi</taxon>
        <taxon>Dikarya</taxon>
        <taxon>Ascomycota</taxon>
        <taxon>Saccharomycotina</taxon>
        <taxon>Saccharomycetes</taxon>
        <taxon>Phaffomycetales</taxon>
        <taxon>Phaffomycetaceae</taxon>
        <taxon>Cyberlindnera</taxon>
    </lineage>
</organism>
<protein>
    <recommendedName>
        <fullName evidence="2">U1 small nuclear ribonucleoprotein component SNU71</fullName>
    </recommendedName>
</protein>
<keyword evidence="3" id="KW-0507">mRNA processing</keyword>
<evidence type="ECO:0000256" key="9">
    <source>
        <dbReference type="SAM" id="MobiDB-lite"/>
    </source>
</evidence>
<comment type="function">
    <text evidence="6">Component of the U1 snRNP particle, which recognizes and binds the 5'-splice site of pre-mRNA. Together with other non-snRNP factors, U1 snRNP forms the spliceosomal commitment complex, that targets pre-mRNA to the splicing pathway.</text>
</comment>
<dbReference type="InterPro" id="IPR002483">
    <property type="entry name" value="PWI_dom"/>
</dbReference>
<dbReference type="STRING" id="36022.A0A061AUE9"/>
<dbReference type="InterPro" id="IPR035979">
    <property type="entry name" value="RBD_domain_sf"/>
</dbReference>
<evidence type="ECO:0000256" key="5">
    <source>
        <dbReference type="ARBA" id="ARBA00022884"/>
    </source>
</evidence>
<proteinExistence type="inferred from homology"/>
<reference evidence="12" key="3">
    <citation type="submission" date="2017-01" db="EMBL/GenBank/DDBJ databases">
        <authorList>
            <person name="Mah S.A."/>
            <person name="Swanson W.J."/>
            <person name="Moy G.W."/>
            <person name="Vacquier V.D."/>
        </authorList>
    </citation>
    <scope>NUCLEOTIDE SEQUENCE [LARGE SCALE GENOMIC DNA]</scope>
    <source>
        <strain evidence="12">65</strain>
    </source>
</reference>
<dbReference type="InterPro" id="IPR000504">
    <property type="entry name" value="RRM_dom"/>
</dbReference>
<dbReference type="VEuPathDB" id="FungiDB:BON22_3050"/>
<accession>A0A061AUE9</accession>
<evidence type="ECO:0000313" key="12">
    <source>
        <dbReference type="EMBL" id="ONH67038.1"/>
    </source>
</evidence>
<dbReference type="Pfam" id="PF01480">
    <property type="entry name" value="PWI"/>
    <property type="match status" value="1"/>
</dbReference>
<dbReference type="PANTHER" id="PTHR14398:SF0">
    <property type="entry name" value="ZINC FINGER PROTEIN SWM"/>
    <property type="match status" value="1"/>
</dbReference>